<evidence type="ECO:0000256" key="3">
    <source>
        <dbReference type="ARBA" id="ARBA00023136"/>
    </source>
</evidence>
<keyword evidence="3 5" id="KW-0472">Membrane</keyword>
<dbReference type="InterPro" id="IPR020823">
    <property type="entry name" value="Cell_div_FtsA"/>
</dbReference>
<evidence type="ECO:0000256" key="4">
    <source>
        <dbReference type="ARBA" id="ARBA00023306"/>
    </source>
</evidence>
<dbReference type="SMART" id="SM00842">
    <property type="entry name" value="FtsA"/>
    <property type="match status" value="1"/>
</dbReference>
<gene>
    <name evidence="5 8" type="primary">ftsA</name>
    <name evidence="8" type="ORF">DK847_15195</name>
</gene>
<dbReference type="AlphaFoldDB" id="A0A2W2AQU0"/>
<dbReference type="GO" id="GO:0043093">
    <property type="term" value="P:FtsZ-dependent cytokinesis"/>
    <property type="evidence" value="ECO:0007669"/>
    <property type="project" value="UniProtKB-UniRule"/>
</dbReference>
<comment type="function">
    <text evidence="5 6">Cell division protein that is involved in the assembly of the Z ring. May serve as a membrane anchor for the Z ring.</text>
</comment>
<dbReference type="Pfam" id="PF14450">
    <property type="entry name" value="FtsA"/>
    <property type="match status" value="1"/>
</dbReference>
<dbReference type="SUPFAM" id="SSF53067">
    <property type="entry name" value="Actin-like ATPase domain"/>
    <property type="match status" value="2"/>
</dbReference>
<evidence type="ECO:0000256" key="6">
    <source>
        <dbReference type="PIRNR" id="PIRNR003101"/>
    </source>
</evidence>
<keyword evidence="1 5" id="KW-1003">Cell membrane</keyword>
<organism evidence="8 9">
    <name type="scientific">Aestuariivirga litoralis</name>
    <dbReference type="NCBI Taxonomy" id="2650924"/>
    <lineage>
        <taxon>Bacteria</taxon>
        <taxon>Pseudomonadati</taxon>
        <taxon>Pseudomonadota</taxon>
        <taxon>Alphaproteobacteria</taxon>
        <taxon>Hyphomicrobiales</taxon>
        <taxon>Aestuariivirgaceae</taxon>
        <taxon>Aestuariivirga</taxon>
    </lineage>
</organism>
<feature type="domain" description="SHS2" evidence="7">
    <location>
        <begin position="23"/>
        <end position="219"/>
    </location>
</feature>
<keyword evidence="4 5" id="KW-0131">Cell cycle</keyword>
<dbReference type="EMBL" id="QKVK01000007">
    <property type="protein sequence ID" value="PZF75992.1"/>
    <property type="molecule type" value="Genomic_DNA"/>
</dbReference>
<proteinExistence type="inferred from homology"/>
<dbReference type="Gene3D" id="3.30.1490.110">
    <property type="match status" value="1"/>
</dbReference>
<sequence length="441" mass="47510">MTVVQFQGKGTTRGTVAPKGGLVAALDIGSTKISCLIAEAIPAKHRTSESDDRHTLKVLGTGYQLSRGIRGGSIVNMDDAERAIRLTVDAAERMAQRTISEVYVNVSGGRPQSQRHIGSVPTQAGQVVQRDMDRALDAALDQVDPGRRSIMHITPLQYHLDDASGIKDPTGLFGDNLALDLSVVTVEAPHLKNLVMAVERAHLSVAGFVIAPYAAARAVLADDERSLGVTVVDMGGSTTSFAVFHENHLVMADVLPIGGQHITNDIARGLSTTIAHAERMKTLWGSAISSSVDEREMISVPLLGERGVDTVQQVPKSMLTGIIRPRLEETFEMLRNRLDGSGHAHYGGCRMVITGGASQLNGVQEVASHWTGRQVRLGVPAHVQGMPESAHAPAFSVCAGLLNYALKPDVHYELPKHKAKQVERAQQNYVTRVGRWIVESF</sequence>
<dbReference type="InterPro" id="IPR003494">
    <property type="entry name" value="SHS2_FtsA"/>
</dbReference>
<comment type="caution">
    <text evidence="8">The sequence shown here is derived from an EMBL/GenBank/DDBJ whole genome shotgun (WGS) entry which is preliminary data.</text>
</comment>
<keyword evidence="9" id="KW-1185">Reference proteome</keyword>
<dbReference type="Proteomes" id="UP000248795">
    <property type="component" value="Unassembled WGS sequence"/>
</dbReference>
<accession>A0A2W2AQU0</accession>
<dbReference type="PIRSF" id="PIRSF003101">
    <property type="entry name" value="FtsA"/>
    <property type="match status" value="1"/>
</dbReference>
<comment type="subcellular location">
    <subcellularLocation>
        <location evidence="5">Cell membrane</location>
        <topology evidence="5">Peripheral membrane protein</topology>
        <orientation evidence="5">Cytoplasmic side</orientation>
    </subcellularLocation>
    <text evidence="5">Localizes to the Z ring in an FtsZ-dependent manner. Targeted to the membrane through a conserved C-terminal amphipathic helix.</text>
</comment>
<evidence type="ECO:0000256" key="5">
    <source>
        <dbReference type="HAMAP-Rule" id="MF_02033"/>
    </source>
</evidence>
<name>A0A2W2AQU0_9HYPH</name>
<dbReference type="GO" id="GO:0009898">
    <property type="term" value="C:cytoplasmic side of plasma membrane"/>
    <property type="evidence" value="ECO:0007669"/>
    <property type="project" value="UniProtKB-UniRule"/>
</dbReference>
<dbReference type="PANTHER" id="PTHR32432:SF4">
    <property type="entry name" value="CELL DIVISION PROTEIN FTSA"/>
    <property type="match status" value="1"/>
</dbReference>
<evidence type="ECO:0000313" key="9">
    <source>
        <dbReference type="Proteomes" id="UP000248795"/>
    </source>
</evidence>
<dbReference type="InterPro" id="IPR050696">
    <property type="entry name" value="FtsA/MreB"/>
</dbReference>
<comment type="similarity">
    <text evidence="5 6">Belongs to the FtsA/MreB family.</text>
</comment>
<evidence type="ECO:0000256" key="2">
    <source>
        <dbReference type="ARBA" id="ARBA00022618"/>
    </source>
</evidence>
<dbReference type="RefSeq" id="WP_111199376.1">
    <property type="nucleotide sequence ID" value="NZ_QKVK01000007.1"/>
</dbReference>
<reference evidence="9" key="1">
    <citation type="submission" date="2018-06" db="EMBL/GenBank/DDBJ databases">
        <title>Aestuariibacter litoralis strain KCTC 52945T.</title>
        <authorList>
            <person name="Li X."/>
            <person name="Salam N."/>
            <person name="Li J.-L."/>
            <person name="Chen Y.-M."/>
            <person name="Yang Z.-W."/>
            <person name="Zhang L.-Y."/>
            <person name="Han M.-X."/>
            <person name="Xiao M."/>
            <person name="Li W.-J."/>
        </authorList>
    </citation>
    <scope>NUCLEOTIDE SEQUENCE [LARGE SCALE GENOMIC DNA]</scope>
    <source>
        <strain evidence="9">KCTC 52945</strain>
    </source>
</reference>
<dbReference type="Pfam" id="PF02491">
    <property type="entry name" value="SHS2_FTSA"/>
    <property type="match status" value="1"/>
</dbReference>
<dbReference type="InterPro" id="IPR043129">
    <property type="entry name" value="ATPase_NBD"/>
</dbReference>
<dbReference type="HAMAP" id="MF_02033">
    <property type="entry name" value="FtsA"/>
    <property type="match status" value="1"/>
</dbReference>
<evidence type="ECO:0000313" key="8">
    <source>
        <dbReference type="EMBL" id="PZF75992.1"/>
    </source>
</evidence>
<dbReference type="PANTHER" id="PTHR32432">
    <property type="entry name" value="CELL DIVISION PROTEIN FTSA-RELATED"/>
    <property type="match status" value="1"/>
</dbReference>
<keyword evidence="2 5" id="KW-0132">Cell division</keyword>
<dbReference type="CDD" id="cd24048">
    <property type="entry name" value="ASKHA_NBD_FtsA"/>
    <property type="match status" value="1"/>
</dbReference>
<evidence type="ECO:0000256" key="1">
    <source>
        <dbReference type="ARBA" id="ARBA00022475"/>
    </source>
</evidence>
<evidence type="ECO:0000259" key="7">
    <source>
        <dbReference type="SMART" id="SM00842"/>
    </source>
</evidence>
<dbReference type="NCBIfam" id="TIGR01174">
    <property type="entry name" value="ftsA"/>
    <property type="match status" value="1"/>
</dbReference>
<comment type="subunit">
    <text evidence="5">Self-interacts. Interacts with FtsZ.</text>
</comment>
<dbReference type="GO" id="GO:0032153">
    <property type="term" value="C:cell division site"/>
    <property type="evidence" value="ECO:0007669"/>
    <property type="project" value="UniProtKB-UniRule"/>
</dbReference>
<protein>
    <recommendedName>
        <fullName evidence="5 6">Cell division protein FtsA</fullName>
    </recommendedName>
</protein>
<dbReference type="Gene3D" id="3.30.420.40">
    <property type="match status" value="1"/>
</dbReference>